<dbReference type="PANTHER" id="PTHR18968">
    <property type="entry name" value="THIAMINE PYROPHOSPHATE ENZYMES"/>
    <property type="match status" value="1"/>
</dbReference>
<dbReference type="InterPro" id="IPR029035">
    <property type="entry name" value="DHS-like_NAD/FAD-binding_dom"/>
</dbReference>
<comment type="cofactor">
    <cofactor evidence="1">
        <name>thiamine diphosphate</name>
        <dbReference type="ChEBI" id="CHEBI:58937"/>
    </cofactor>
</comment>
<keyword evidence="3 4" id="KW-0786">Thiamine pyrophosphate</keyword>
<dbReference type="SUPFAM" id="SSF52518">
    <property type="entry name" value="Thiamin diphosphate-binding fold (THDP-binding)"/>
    <property type="match status" value="2"/>
</dbReference>
<accession>A0A2U1K1U7</accession>
<dbReference type="Pfam" id="PF02775">
    <property type="entry name" value="TPP_enzyme_C"/>
    <property type="match status" value="1"/>
</dbReference>
<dbReference type="GO" id="GO:0030976">
    <property type="term" value="F:thiamine pyrophosphate binding"/>
    <property type="evidence" value="ECO:0007669"/>
    <property type="project" value="InterPro"/>
</dbReference>
<dbReference type="GO" id="GO:0050660">
    <property type="term" value="F:flavin adenine dinucleotide binding"/>
    <property type="evidence" value="ECO:0007669"/>
    <property type="project" value="TreeGrafter"/>
</dbReference>
<dbReference type="InterPro" id="IPR011766">
    <property type="entry name" value="TPP_enzyme_TPP-bd"/>
</dbReference>
<dbReference type="GO" id="GO:0005948">
    <property type="term" value="C:acetolactate synthase complex"/>
    <property type="evidence" value="ECO:0007669"/>
    <property type="project" value="TreeGrafter"/>
</dbReference>
<dbReference type="AlphaFoldDB" id="A0A2U1K1U7"/>
<dbReference type="OrthoDB" id="4494979at2"/>
<evidence type="ECO:0000259" key="5">
    <source>
        <dbReference type="Pfam" id="PF00205"/>
    </source>
</evidence>
<dbReference type="GO" id="GO:0009099">
    <property type="term" value="P:L-valine biosynthetic process"/>
    <property type="evidence" value="ECO:0007669"/>
    <property type="project" value="TreeGrafter"/>
</dbReference>
<dbReference type="Pfam" id="PF02776">
    <property type="entry name" value="TPP_enzyme_N"/>
    <property type="match status" value="1"/>
</dbReference>
<keyword evidence="9" id="KW-1185">Reference proteome</keyword>
<dbReference type="InterPro" id="IPR012000">
    <property type="entry name" value="Thiamin_PyroP_enz_cen_dom"/>
</dbReference>
<evidence type="ECO:0000313" key="9">
    <source>
        <dbReference type="Proteomes" id="UP000245998"/>
    </source>
</evidence>
<dbReference type="RefSeq" id="WP_116554759.1">
    <property type="nucleotide sequence ID" value="NZ_QCZG01000018.1"/>
</dbReference>
<dbReference type="Gene3D" id="3.40.50.1220">
    <property type="entry name" value="TPP-binding domain"/>
    <property type="match status" value="1"/>
</dbReference>
<dbReference type="InterPro" id="IPR045229">
    <property type="entry name" value="TPP_enz"/>
</dbReference>
<proteinExistence type="inferred from homology"/>
<dbReference type="Pfam" id="PF00205">
    <property type="entry name" value="TPP_enzyme_M"/>
    <property type="match status" value="1"/>
</dbReference>
<evidence type="ECO:0000256" key="1">
    <source>
        <dbReference type="ARBA" id="ARBA00001964"/>
    </source>
</evidence>
<evidence type="ECO:0000256" key="4">
    <source>
        <dbReference type="RuleBase" id="RU362132"/>
    </source>
</evidence>
<name>A0A2U1K1U7_9BACI</name>
<dbReference type="Gene3D" id="3.40.50.970">
    <property type="match status" value="2"/>
</dbReference>
<feature type="domain" description="Thiamine pyrophosphate enzyme N-terminal TPP-binding" evidence="7">
    <location>
        <begin position="21"/>
        <end position="131"/>
    </location>
</feature>
<feature type="domain" description="Thiamine pyrophosphate enzyme TPP-binding" evidence="6">
    <location>
        <begin position="416"/>
        <end position="560"/>
    </location>
</feature>
<sequence>MANQTANQTETMTNVETATNAERIALALKRNGVKYLFGQSNPPTVTLACMDVGIRQIGYRQENAGSYMAQAYAMCSGTVPVVTAQNGPAATLLVPGLAECLKASHPVVALVDEIQRNHEERNAFQEIDHFQLFSGVAKWVKKIPTEDRIEDYVDMAFKAAASGRPGPAVLLCPKDITLDTKKYPIRKVRKANLGYYPLDRTTADPEKMKEAAKLLANAECPIIYAGGGVISSGAIEELRQIQEECAVPVATTTMGKGSVDEEHPLTIGPIGYYMGKRGATKFLKPMVQRADVVLLVGNRTNQNGTDSWTLLPEDATYIHIDVDPMEIGRNYESLRLVGDAKLTLAALKEALIHHNLHHRIQNRALIEAEIAKARAAHLEEADSAKTSDQSPIRMERFLTELDEQLAEDHIIVADASLSSVWLANYIKAKGTRKFVFPRGIAGLGWGLPMAMGAKIAKPEKKVFCLAGDGGFAHVWSELETCKREEINVVIAVINNEILAYQKLAEQSKWGRSTNACDLTAVDHAKIAEACGVKGIRVESPNEIKGALKEAFATEGPVVIDLLVDPNCIPPLPPMTSLESV</sequence>
<dbReference type="InterPro" id="IPR000399">
    <property type="entry name" value="TPP-bd_CS"/>
</dbReference>
<comment type="caution">
    <text evidence="8">The sequence shown here is derived from an EMBL/GenBank/DDBJ whole genome shotgun (WGS) entry which is preliminary data.</text>
</comment>
<feature type="domain" description="Thiamine pyrophosphate enzyme central" evidence="5">
    <location>
        <begin position="209"/>
        <end position="347"/>
    </location>
</feature>
<dbReference type="NCBIfam" id="NF004772">
    <property type="entry name" value="PRK06112.1"/>
    <property type="match status" value="1"/>
</dbReference>
<evidence type="ECO:0000259" key="7">
    <source>
        <dbReference type="Pfam" id="PF02776"/>
    </source>
</evidence>
<evidence type="ECO:0000259" key="6">
    <source>
        <dbReference type="Pfam" id="PF02775"/>
    </source>
</evidence>
<evidence type="ECO:0000256" key="3">
    <source>
        <dbReference type="ARBA" id="ARBA00023052"/>
    </source>
</evidence>
<reference evidence="8 9" key="1">
    <citation type="submission" date="2018-04" db="EMBL/GenBank/DDBJ databases">
        <title>Camelliibacillus theae gen. nov., sp. nov., isolated from Pu'er tea.</title>
        <authorList>
            <person name="Niu L."/>
        </authorList>
    </citation>
    <scope>NUCLEOTIDE SEQUENCE [LARGE SCALE GENOMIC DNA]</scope>
    <source>
        <strain evidence="8 9">T8</strain>
    </source>
</reference>
<dbReference type="GO" id="GO:0009097">
    <property type="term" value="P:isoleucine biosynthetic process"/>
    <property type="evidence" value="ECO:0007669"/>
    <property type="project" value="TreeGrafter"/>
</dbReference>
<dbReference type="InterPro" id="IPR012001">
    <property type="entry name" value="Thiamin_PyroP_enz_TPP-bd_dom"/>
</dbReference>
<comment type="similarity">
    <text evidence="2 4">Belongs to the TPP enzyme family.</text>
</comment>
<evidence type="ECO:0000256" key="2">
    <source>
        <dbReference type="ARBA" id="ARBA00007812"/>
    </source>
</evidence>
<protein>
    <submittedName>
        <fullName evidence="8">Acetolactate synthase catalytic subunit</fullName>
    </submittedName>
</protein>
<gene>
    <name evidence="8" type="ORF">DCC39_10020</name>
</gene>
<dbReference type="CDD" id="cd07035">
    <property type="entry name" value="TPP_PYR_POX_like"/>
    <property type="match status" value="1"/>
</dbReference>
<dbReference type="PROSITE" id="PS00187">
    <property type="entry name" value="TPP_ENZYMES"/>
    <property type="match status" value="1"/>
</dbReference>
<evidence type="ECO:0000313" key="8">
    <source>
        <dbReference type="EMBL" id="PWA11164.1"/>
    </source>
</evidence>
<dbReference type="GO" id="GO:0000287">
    <property type="term" value="F:magnesium ion binding"/>
    <property type="evidence" value="ECO:0007669"/>
    <property type="project" value="InterPro"/>
</dbReference>
<dbReference type="SUPFAM" id="SSF52467">
    <property type="entry name" value="DHS-like NAD/FAD-binding domain"/>
    <property type="match status" value="1"/>
</dbReference>
<dbReference type="GO" id="GO:0003984">
    <property type="term" value="F:acetolactate synthase activity"/>
    <property type="evidence" value="ECO:0007669"/>
    <property type="project" value="TreeGrafter"/>
</dbReference>
<dbReference type="Proteomes" id="UP000245998">
    <property type="component" value="Unassembled WGS sequence"/>
</dbReference>
<dbReference type="InterPro" id="IPR029061">
    <property type="entry name" value="THDP-binding"/>
</dbReference>
<dbReference type="PANTHER" id="PTHR18968:SF13">
    <property type="entry name" value="ACETOLACTATE SYNTHASE CATALYTIC SUBUNIT, MITOCHONDRIAL"/>
    <property type="match status" value="1"/>
</dbReference>
<organism evidence="8 9">
    <name type="scientific">Pueribacillus theae</name>
    <dbReference type="NCBI Taxonomy" id="2171751"/>
    <lineage>
        <taxon>Bacteria</taxon>
        <taxon>Bacillati</taxon>
        <taxon>Bacillota</taxon>
        <taxon>Bacilli</taxon>
        <taxon>Bacillales</taxon>
        <taxon>Bacillaceae</taxon>
        <taxon>Pueribacillus</taxon>
    </lineage>
</organism>
<dbReference type="EMBL" id="QCZG01000018">
    <property type="protein sequence ID" value="PWA11164.1"/>
    <property type="molecule type" value="Genomic_DNA"/>
</dbReference>